<dbReference type="EMBL" id="GGEC01018484">
    <property type="protein sequence ID" value="MBW98967.1"/>
    <property type="molecule type" value="Transcribed_RNA"/>
</dbReference>
<sequence>MYMVYKINNRQIKKSPDTELSLKGIPDSYSYGSILRDSESSLIPCNFMMKTMVINKIKYKTKQPDSISGS</sequence>
<reference evidence="1" key="1">
    <citation type="submission" date="2018-02" db="EMBL/GenBank/DDBJ databases">
        <title>Rhizophora mucronata_Transcriptome.</title>
        <authorList>
            <person name="Meera S.P."/>
            <person name="Sreeshan A."/>
            <person name="Augustine A."/>
        </authorList>
    </citation>
    <scope>NUCLEOTIDE SEQUENCE</scope>
    <source>
        <tissue evidence="1">Leaf</tissue>
    </source>
</reference>
<name>A0A2P2JZR7_RHIMU</name>
<evidence type="ECO:0000313" key="1">
    <source>
        <dbReference type="EMBL" id="MBW98967.1"/>
    </source>
</evidence>
<proteinExistence type="predicted"/>
<dbReference type="AlphaFoldDB" id="A0A2P2JZR7"/>
<accession>A0A2P2JZR7</accession>
<protein>
    <submittedName>
        <fullName evidence="1">Uncharacterized protein</fullName>
    </submittedName>
</protein>
<organism evidence="1">
    <name type="scientific">Rhizophora mucronata</name>
    <name type="common">Asiatic mangrove</name>
    <dbReference type="NCBI Taxonomy" id="61149"/>
    <lineage>
        <taxon>Eukaryota</taxon>
        <taxon>Viridiplantae</taxon>
        <taxon>Streptophyta</taxon>
        <taxon>Embryophyta</taxon>
        <taxon>Tracheophyta</taxon>
        <taxon>Spermatophyta</taxon>
        <taxon>Magnoliopsida</taxon>
        <taxon>eudicotyledons</taxon>
        <taxon>Gunneridae</taxon>
        <taxon>Pentapetalae</taxon>
        <taxon>rosids</taxon>
        <taxon>fabids</taxon>
        <taxon>Malpighiales</taxon>
        <taxon>Rhizophoraceae</taxon>
        <taxon>Rhizophora</taxon>
    </lineage>
</organism>